<organism evidence="1 2">
    <name type="scientific">Paxillus rubicundulus Ve08.2h10</name>
    <dbReference type="NCBI Taxonomy" id="930991"/>
    <lineage>
        <taxon>Eukaryota</taxon>
        <taxon>Fungi</taxon>
        <taxon>Dikarya</taxon>
        <taxon>Basidiomycota</taxon>
        <taxon>Agaricomycotina</taxon>
        <taxon>Agaricomycetes</taxon>
        <taxon>Agaricomycetidae</taxon>
        <taxon>Boletales</taxon>
        <taxon>Paxilineae</taxon>
        <taxon>Paxillaceae</taxon>
        <taxon>Paxillus</taxon>
    </lineage>
</organism>
<name>A0A0D0D9P4_9AGAM</name>
<proteinExistence type="predicted"/>
<reference evidence="2" key="2">
    <citation type="submission" date="2015-01" db="EMBL/GenBank/DDBJ databases">
        <title>Evolutionary Origins and Diversification of the Mycorrhizal Mutualists.</title>
        <authorList>
            <consortium name="DOE Joint Genome Institute"/>
            <consortium name="Mycorrhizal Genomics Consortium"/>
            <person name="Kohler A."/>
            <person name="Kuo A."/>
            <person name="Nagy L.G."/>
            <person name="Floudas D."/>
            <person name="Copeland A."/>
            <person name="Barry K.W."/>
            <person name="Cichocki N."/>
            <person name="Veneault-Fourrey C."/>
            <person name="LaButti K."/>
            <person name="Lindquist E.A."/>
            <person name="Lipzen A."/>
            <person name="Lundell T."/>
            <person name="Morin E."/>
            <person name="Murat C."/>
            <person name="Riley R."/>
            <person name="Ohm R."/>
            <person name="Sun H."/>
            <person name="Tunlid A."/>
            <person name="Henrissat B."/>
            <person name="Grigoriev I.V."/>
            <person name="Hibbett D.S."/>
            <person name="Martin F."/>
        </authorList>
    </citation>
    <scope>NUCLEOTIDE SEQUENCE [LARGE SCALE GENOMIC DNA]</scope>
    <source>
        <strain evidence="2">Ve08.2h10</strain>
    </source>
</reference>
<keyword evidence="2" id="KW-1185">Reference proteome</keyword>
<dbReference type="EMBL" id="KN826001">
    <property type="protein sequence ID" value="KIK80516.1"/>
    <property type="molecule type" value="Genomic_DNA"/>
</dbReference>
<sequence>MDVQTNPEHLPDTQSGLQNPCVKMSTIVGEFRTGDEHALSLKPLLVTVCFQGTLPRQLAHQGIPIQVSVSVAEEYRSFTTPIIEAISWDTCDSEHSMSSDEMAIIEEQDGFHDPQPDISIPFLPLPAEFNPTKAPDWNALSTQIETWLITKVSMSSQHWTWGHDAFWLTFIAAYPAFPGGKWHMWNSKIVPVGEFVAQWLSMSHPAQATRDLPNWRVEMCRYIMEEFCKHASLFHPTPIPELR</sequence>
<dbReference type="InParanoid" id="A0A0D0D9P4"/>
<evidence type="ECO:0000313" key="2">
    <source>
        <dbReference type="Proteomes" id="UP000054538"/>
    </source>
</evidence>
<gene>
    <name evidence="1" type="ORF">PAXRUDRAFT_15748</name>
</gene>
<dbReference type="Proteomes" id="UP000054538">
    <property type="component" value="Unassembled WGS sequence"/>
</dbReference>
<evidence type="ECO:0000313" key="1">
    <source>
        <dbReference type="EMBL" id="KIK80516.1"/>
    </source>
</evidence>
<dbReference type="AlphaFoldDB" id="A0A0D0D9P4"/>
<accession>A0A0D0D9P4</accession>
<protein>
    <submittedName>
        <fullName evidence="1">Uncharacterized protein</fullName>
    </submittedName>
</protein>
<dbReference type="HOGENOM" id="CLU_107692_0_0_1"/>
<dbReference type="OrthoDB" id="3169660at2759"/>
<reference evidence="1 2" key="1">
    <citation type="submission" date="2014-04" db="EMBL/GenBank/DDBJ databases">
        <authorList>
            <consortium name="DOE Joint Genome Institute"/>
            <person name="Kuo A."/>
            <person name="Kohler A."/>
            <person name="Jargeat P."/>
            <person name="Nagy L.G."/>
            <person name="Floudas D."/>
            <person name="Copeland A."/>
            <person name="Barry K.W."/>
            <person name="Cichocki N."/>
            <person name="Veneault-Fourrey C."/>
            <person name="LaButti K."/>
            <person name="Lindquist E.A."/>
            <person name="Lipzen A."/>
            <person name="Lundell T."/>
            <person name="Morin E."/>
            <person name="Murat C."/>
            <person name="Sun H."/>
            <person name="Tunlid A."/>
            <person name="Henrissat B."/>
            <person name="Grigoriev I.V."/>
            <person name="Hibbett D.S."/>
            <person name="Martin F."/>
            <person name="Nordberg H.P."/>
            <person name="Cantor M.N."/>
            <person name="Hua S.X."/>
        </authorList>
    </citation>
    <scope>NUCLEOTIDE SEQUENCE [LARGE SCALE GENOMIC DNA]</scope>
    <source>
        <strain evidence="1 2">Ve08.2h10</strain>
    </source>
</reference>